<organism evidence="4 5">
    <name type="scientific">Glycomyces luteolus</name>
    <dbReference type="NCBI Taxonomy" id="2670330"/>
    <lineage>
        <taxon>Bacteria</taxon>
        <taxon>Bacillati</taxon>
        <taxon>Actinomycetota</taxon>
        <taxon>Actinomycetes</taxon>
        <taxon>Glycomycetales</taxon>
        <taxon>Glycomycetaceae</taxon>
        <taxon>Glycomyces</taxon>
    </lineage>
</organism>
<gene>
    <name evidence="4" type="ORF">O1R50_23935</name>
</gene>
<protein>
    <submittedName>
        <fullName evidence="4">Sensor histidine kinase</fullName>
    </submittedName>
</protein>
<dbReference type="RefSeq" id="WP_270112777.1">
    <property type="nucleotide sequence ID" value="NZ_JAPZVP010000027.1"/>
</dbReference>
<dbReference type="InterPro" id="IPR036890">
    <property type="entry name" value="HATPase_C_sf"/>
</dbReference>
<dbReference type="AlphaFoldDB" id="A0A9X3PCQ0"/>
<dbReference type="InterPro" id="IPR025847">
    <property type="entry name" value="MEDS_domain"/>
</dbReference>
<evidence type="ECO:0000313" key="5">
    <source>
        <dbReference type="Proteomes" id="UP001146067"/>
    </source>
</evidence>
<feature type="domain" description="MEDS" evidence="3">
    <location>
        <begin position="14"/>
        <end position="157"/>
    </location>
</feature>
<dbReference type="PANTHER" id="PTHR35526:SF3">
    <property type="entry name" value="ANTI-SIGMA-F FACTOR RSBW"/>
    <property type="match status" value="1"/>
</dbReference>
<keyword evidence="1" id="KW-0723">Serine/threonine-protein kinase</keyword>
<reference evidence="4" key="1">
    <citation type="submission" date="2022-12" db="EMBL/GenBank/DDBJ databases">
        <title>Gycomyces niveus sp.nov.,a novel actinomycete isolated from soil in Shouguan.</title>
        <authorList>
            <person name="Yang X."/>
        </authorList>
    </citation>
    <scope>NUCLEOTIDE SEQUENCE</scope>
    <source>
        <strain evidence="4">NEAU-A15</strain>
    </source>
</reference>
<dbReference type="InterPro" id="IPR050267">
    <property type="entry name" value="Anti-sigma-factor_SerPK"/>
</dbReference>
<name>A0A9X3PCQ0_9ACTN</name>
<proteinExistence type="predicted"/>
<dbReference type="Pfam" id="PF13581">
    <property type="entry name" value="HATPase_c_2"/>
    <property type="match status" value="1"/>
</dbReference>
<feature type="domain" description="Histidine kinase/HSP90-like ATPase" evidence="2">
    <location>
        <begin position="197"/>
        <end position="308"/>
    </location>
</feature>
<dbReference type="Proteomes" id="UP001146067">
    <property type="component" value="Unassembled WGS sequence"/>
</dbReference>
<dbReference type="SUPFAM" id="SSF55874">
    <property type="entry name" value="ATPase domain of HSP90 chaperone/DNA topoisomerase II/histidine kinase"/>
    <property type="match status" value="1"/>
</dbReference>
<dbReference type="CDD" id="cd16936">
    <property type="entry name" value="HATPase_RsbW-like"/>
    <property type="match status" value="1"/>
</dbReference>
<dbReference type="PANTHER" id="PTHR35526">
    <property type="entry name" value="ANTI-SIGMA-F FACTOR RSBW-RELATED"/>
    <property type="match status" value="1"/>
</dbReference>
<evidence type="ECO:0000259" key="2">
    <source>
        <dbReference type="Pfam" id="PF13581"/>
    </source>
</evidence>
<dbReference type="EMBL" id="JAPZVP010000027">
    <property type="protein sequence ID" value="MDA1362692.1"/>
    <property type="molecule type" value="Genomic_DNA"/>
</dbReference>
<keyword evidence="4" id="KW-0418">Kinase</keyword>
<comment type="caution">
    <text evidence="4">The sequence shown here is derived from an EMBL/GenBank/DDBJ whole genome shotgun (WGS) entry which is preliminary data.</text>
</comment>
<dbReference type="Pfam" id="PF14417">
    <property type="entry name" value="MEDS"/>
    <property type="match status" value="1"/>
</dbReference>
<dbReference type="InterPro" id="IPR003594">
    <property type="entry name" value="HATPase_dom"/>
</dbReference>
<dbReference type="NCBIfam" id="NF041045">
    <property type="entry name" value="RsbA_anti_sig"/>
    <property type="match status" value="1"/>
</dbReference>
<dbReference type="InterPro" id="IPR047718">
    <property type="entry name" value="RsbA-like_anti_sig"/>
</dbReference>
<keyword evidence="5" id="KW-1185">Reference proteome</keyword>
<keyword evidence="4" id="KW-0808">Transferase</keyword>
<evidence type="ECO:0000313" key="4">
    <source>
        <dbReference type="EMBL" id="MDA1362692.1"/>
    </source>
</evidence>
<evidence type="ECO:0000259" key="3">
    <source>
        <dbReference type="Pfam" id="PF14417"/>
    </source>
</evidence>
<sequence length="324" mass="34960">MTGAHLPTEVLFEHPALFYCGADAYLAGTIPYIDAGLSADEPVAVAVPTPNLASVREALGACAEHVLLIDMAEAGANPGRIIPGVLHAFADAHLDHRVRIITESIWPGRTEAEYPACAQHEALTNLAFAGRAATILCPYDTAGLDRHMIADARATHPVLIDHTGRRHSDQYDPERVFADHNQQLPTPPRSAIERAVDPATLNNARWFLTSYGRKVGLSAAQLIDLEIAVTELLANSIKHGGGSGTMRVWADDRHLICDVSDAGHLTDPLAGRRPANGDERHGRGLLLANHIVDLVRVHTSSSGTTVRIHLRLPAPHQTIADRFD</sequence>
<dbReference type="GO" id="GO:0004674">
    <property type="term" value="F:protein serine/threonine kinase activity"/>
    <property type="evidence" value="ECO:0007669"/>
    <property type="project" value="UniProtKB-KW"/>
</dbReference>
<evidence type="ECO:0000256" key="1">
    <source>
        <dbReference type="ARBA" id="ARBA00022527"/>
    </source>
</evidence>
<accession>A0A9X3PCQ0</accession>
<dbReference type="Gene3D" id="3.30.565.10">
    <property type="entry name" value="Histidine kinase-like ATPase, C-terminal domain"/>
    <property type="match status" value="1"/>
</dbReference>